<evidence type="ECO:0000256" key="6">
    <source>
        <dbReference type="NCBIfam" id="TIGR00152"/>
    </source>
</evidence>
<keyword evidence="5" id="KW-0963">Cytoplasm</keyword>
<reference evidence="7 8" key="1">
    <citation type="submission" date="2020-08" db="EMBL/GenBank/DDBJ databases">
        <title>Genomic Encyclopedia of Type Strains, Phase IV (KMG-IV): sequencing the most valuable type-strain genomes for metagenomic binning, comparative biology and taxonomic classification.</title>
        <authorList>
            <person name="Goeker M."/>
        </authorList>
    </citation>
    <scope>NUCLEOTIDE SEQUENCE [LARGE SCALE GENOMIC DNA]</scope>
    <source>
        <strain evidence="7 8">DSM 28760</strain>
    </source>
</reference>
<dbReference type="GO" id="GO:0015937">
    <property type="term" value="P:coenzyme A biosynthetic process"/>
    <property type="evidence" value="ECO:0007669"/>
    <property type="project" value="UniProtKB-UniRule"/>
</dbReference>
<comment type="subcellular location">
    <subcellularLocation>
        <location evidence="5">Cytoplasm</location>
    </subcellularLocation>
</comment>
<evidence type="ECO:0000256" key="3">
    <source>
        <dbReference type="ARBA" id="ARBA00022840"/>
    </source>
</evidence>
<keyword evidence="4 5" id="KW-0173">Coenzyme A biosynthesis</keyword>
<dbReference type="GO" id="GO:0005737">
    <property type="term" value="C:cytoplasm"/>
    <property type="evidence" value="ECO:0007669"/>
    <property type="project" value="UniProtKB-SubCell"/>
</dbReference>
<evidence type="ECO:0000256" key="4">
    <source>
        <dbReference type="ARBA" id="ARBA00022993"/>
    </source>
</evidence>
<dbReference type="UniPathway" id="UPA00241">
    <property type="reaction ID" value="UER00356"/>
</dbReference>
<dbReference type="PROSITE" id="PS51219">
    <property type="entry name" value="DPCK"/>
    <property type="match status" value="1"/>
</dbReference>
<proteinExistence type="inferred from homology"/>
<protein>
    <recommendedName>
        <fullName evidence="5 6">Dephospho-CoA kinase</fullName>
        <ecNumber evidence="5 6">2.7.1.24</ecNumber>
    </recommendedName>
    <alternativeName>
        <fullName evidence="5">Dephosphocoenzyme A kinase</fullName>
    </alternativeName>
</protein>
<dbReference type="GO" id="GO:0005524">
    <property type="term" value="F:ATP binding"/>
    <property type="evidence" value="ECO:0007669"/>
    <property type="project" value="UniProtKB-UniRule"/>
</dbReference>
<dbReference type="Proteomes" id="UP000537592">
    <property type="component" value="Unassembled WGS sequence"/>
</dbReference>
<comment type="pathway">
    <text evidence="5">Cofactor biosynthesis; coenzyme A biosynthesis; CoA from (R)-pantothenate: step 5/5.</text>
</comment>
<dbReference type="EC" id="2.7.1.24" evidence="5 6"/>
<comment type="similarity">
    <text evidence="1 5">Belongs to the CoaE family.</text>
</comment>
<feature type="binding site" evidence="5">
    <location>
        <begin position="12"/>
        <end position="17"/>
    </location>
    <ligand>
        <name>ATP</name>
        <dbReference type="ChEBI" id="CHEBI:30616"/>
    </ligand>
</feature>
<dbReference type="Gene3D" id="3.40.50.300">
    <property type="entry name" value="P-loop containing nucleotide triphosphate hydrolases"/>
    <property type="match status" value="1"/>
</dbReference>
<dbReference type="InterPro" id="IPR027417">
    <property type="entry name" value="P-loop_NTPase"/>
</dbReference>
<keyword evidence="3 5" id="KW-0067">ATP-binding</keyword>
<keyword evidence="5 7" id="KW-0418">Kinase</keyword>
<keyword evidence="5 7" id="KW-0808">Transferase</keyword>
<keyword evidence="8" id="KW-1185">Reference proteome</keyword>
<evidence type="ECO:0000256" key="5">
    <source>
        <dbReference type="HAMAP-Rule" id="MF_00376"/>
    </source>
</evidence>
<dbReference type="PANTHER" id="PTHR10695:SF46">
    <property type="entry name" value="BIFUNCTIONAL COENZYME A SYNTHASE-RELATED"/>
    <property type="match status" value="1"/>
</dbReference>
<gene>
    <name evidence="5" type="primary">coaE</name>
    <name evidence="7" type="ORF">FHS81_003156</name>
</gene>
<dbReference type="RefSeq" id="WP_183754466.1">
    <property type="nucleotide sequence ID" value="NZ_JACICC010000010.1"/>
</dbReference>
<accession>A0A7W5Z6G1</accession>
<comment type="catalytic activity">
    <reaction evidence="5">
        <text>3'-dephospho-CoA + ATP = ADP + CoA + H(+)</text>
        <dbReference type="Rhea" id="RHEA:18245"/>
        <dbReference type="ChEBI" id="CHEBI:15378"/>
        <dbReference type="ChEBI" id="CHEBI:30616"/>
        <dbReference type="ChEBI" id="CHEBI:57287"/>
        <dbReference type="ChEBI" id="CHEBI:57328"/>
        <dbReference type="ChEBI" id="CHEBI:456216"/>
        <dbReference type="EC" id="2.7.1.24"/>
    </reaction>
</comment>
<name>A0A7W5Z6G1_9HYPH</name>
<dbReference type="PANTHER" id="PTHR10695">
    <property type="entry name" value="DEPHOSPHO-COA KINASE-RELATED"/>
    <property type="match status" value="1"/>
</dbReference>
<dbReference type="AlphaFoldDB" id="A0A7W5Z6G1"/>
<dbReference type="NCBIfam" id="TIGR00152">
    <property type="entry name" value="dephospho-CoA kinase"/>
    <property type="match status" value="1"/>
</dbReference>
<comment type="function">
    <text evidence="5">Catalyzes the phosphorylation of the 3'-hydroxyl group of dephosphocoenzyme A to form coenzyme A.</text>
</comment>
<sequence>MTFVLGLTGSIGMGKSTTAEFFRQAGVPVHDSDATVHALYAGRAAALVEAAFPGVVIDGVVDRKKLGERVLGNPEAMRKLEAIVHPLVREEEEAFLEAARRDGAPLVVLDIPLLFETGAEPRCHGIVVVSAPSEVQRARVLARPGMTEEQFELIHVKQMPDAEKRRRADFIVDSSRGLDEAEAQVRDIIRTITSDPPSQWQRSDNV</sequence>
<evidence type="ECO:0000313" key="8">
    <source>
        <dbReference type="Proteomes" id="UP000537592"/>
    </source>
</evidence>
<dbReference type="SUPFAM" id="SSF52540">
    <property type="entry name" value="P-loop containing nucleoside triphosphate hydrolases"/>
    <property type="match status" value="1"/>
</dbReference>
<dbReference type="GO" id="GO:0004140">
    <property type="term" value="F:dephospho-CoA kinase activity"/>
    <property type="evidence" value="ECO:0007669"/>
    <property type="project" value="UniProtKB-UniRule"/>
</dbReference>
<dbReference type="CDD" id="cd02022">
    <property type="entry name" value="DPCK"/>
    <property type="match status" value="1"/>
</dbReference>
<comment type="caution">
    <text evidence="7">The sequence shown here is derived from an EMBL/GenBank/DDBJ whole genome shotgun (WGS) entry which is preliminary data.</text>
</comment>
<keyword evidence="2 5" id="KW-0547">Nucleotide-binding</keyword>
<dbReference type="InterPro" id="IPR001977">
    <property type="entry name" value="Depp_CoAkinase"/>
</dbReference>
<evidence type="ECO:0000256" key="1">
    <source>
        <dbReference type="ARBA" id="ARBA00009018"/>
    </source>
</evidence>
<organism evidence="7 8">
    <name type="scientific">Pseudochelatococcus contaminans</name>
    <dbReference type="NCBI Taxonomy" id="1538103"/>
    <lineage>
        <taxon>Bacteria</taxon>
        <taxon>Pseudomonadati</taxon>
        <taxon>Pseudomonadota</taxon>
        <taxon>Alphaproteobacteria</taxon>
        <taxon>Hyphomicrobiales</taxon>
        <taxon>Chelatococcaceae</taxon>
        <taxon>Pseudochelatococcus</taxon>
    </lineage>
</organism>
<evidence type="ECO:0000313" key="7">
    <source>
        <dbReference type="EMBL" id="MBB3811045.1"/>
    </source>
</evidence>
<dbReference type="HAMAP" id="MF_00376">
    <property type="entry name" value="Dephospho_CoA_kinase"/>
    <property type="match status" value="1"/>
</dbReference>
<dbReference type="Pfam" id="PF01121">
    <property type="entry name" value="CoaE"/>
    <property type="match status" value="1"/>
</dbReference>
<evidence type="ECO:0000256" key="2">
    <source>
        <dbReference type="ARBA" id="ARBA00022741"/>
    </source>
</evidence>
<dbReference type="EMBL" id="JACICC010000010">
    <property type="protein sequence ID" value="MBB3811045.1"/>
    <property type="molecule type" value="Genomic_DNA"/>
</dbReference>